<dbReference type="SUPFAM" id="SSF63380">
    <property type="entry name" value="Riboflavin synthase domain-like"/>
    <property type="match status" value="1"/>
</dbReference>
<reference evidence="3 4" key="1">
    <citation type="submission" date="2019-10" db="EMBL/GenBank/DDBJ databases">
        <title>New species of Slilvanegrellaceae.</title>
        <authorList>
            <person name="Pitt A."/>
            <person name="Hahn M.W."/>
        </authorList>
    </citation>
    <scope>NUCLEOTIDE SEQUENCE [LARGE SCALE GENOMIC DNA]</scope>
    <source>
        <strain evidence="3 4">SP-Ram-0.45-NSY-1</strain>
    </source>
</reference>
<organism evidence="3 4">
    <name type="scientific">Silvanigrella paludirubra</name>
    <dbReference type="NCBI Taxonomy" id="2499159"/>
    <lineage>
        <taxon>Bacteria</taxon>
        <taxon>Pseudomonadati</taxon>
        <taxon>Bdellovibrionota</taxon>
        <taxon>Oligoflexia</taxon>
        <taxon>Silvanigrellales</taxon>
        <taxon>Silvanigrellaceae</taxon>
        <taxon>Silvanigrella</taxon>
    </lineage>
</organism>
<sequence length="243" mass="27952">MTKIFFDKFSKTPDYESNIIEIENIESNYLIIKITRPDNFYFESGQYIPIYMKDNQGEFQFCYSIASSAKNKNYLELCIQITGEGRGVNFWKNLTIKDKIYFDKAKGNFKIININVPIFLFAGGSGISPVRSLLLDMIENNLELKNNIHLIYACKKAEVFSFENDFIQLSKKHASFLKVHFIAEEGNFVNKQKGNILLGIENLLSEITINSHFYICGSPGMVNAVWNNLLDKNISPSNIFKEF</sequence>
<feature type="domain" description="Oxidoreductase FAD/NAD(P)-binding" evidence="1">
    <location>
        <begin position="121"/>
        <end position="225"/>
    </location>
</feature>
<accession>A0A6N6VS53</accession>
<name>A0A6N6VS53_9BACT</name>
<evidence type="ECO:0000259" key="1">
    <source>
        <dbReference type="Pfam" id="PF00175"/>
    </source>
</evidence>
<dbReference type="PANTHER" id="PTHR47354">
    <property type="entry name" value="NADH OXIDOREDUCTASE HCR"/>
    <property type="match status" value="1"/>
</dbReference>
<proteinExistence type="predicted"/>
<dbReference type="Gene3D" id="3.40.50.80">
    <property type="entry name" value="Nucleotide-binding domain of ferredoxin-NADP reductase (FNR) module"/>
    <property type="match status" value="1"/>
</dbReference>
<dbReference type="GO" id="GO:0016491">
    <property type="term" value="F:oxidoreductase activity"/>
    <property type="evidence" value="ECO:0007669"/>
    <property type="project" value="InterPro"/>
</dbReference>
<dbReference type="PANTHER" id="PTHR47354:SF5">
    <property type="entry name" value="PROTEIN RFBI"/>
    <property type="match status" value="1"/>
</dbReference>
<comment type="caution">
    <text evidence="3">The sequence shown here is derived from an EMBL/GenBank/DDBJ whole genome shotgun (WGS) entry which is preliminary data.</text>
</comment>
<dbReference type="Pfam" id="PF00175">
    <property type="entry name" value="NAD_binding_1"/>
    <property type="match status" value="1"/>
</dbReference>
<dbReference type="RefSeq" id="WP_153421558.1">
    <property type="nucleotide sequence ID" value="NZ_WFLM01000005.1"/>
</dbReference>
<dbReference type="CDD" id="cd00322">
    <property type="entry name" value="FNR_like"/>
    <property type="match status" value="1"/>
</dbReference>
<feature type="domain" description="FAD-binding 8" evidence="2">
    <location>
        <begin position="19"/>
        <end position="83"/>
    </location>
</feature>
<dbReference type="InterPro" id="IPR001709">
    <property type="entry name" value="Flavoprot_Pyr_Nucl_cyt_Rdtase"/>
</dbReference>
<evidence type="ECO:0000313" key="3">
    <source>
        <dbReference type="EMBL" id="KAB8037140.1"/>
    </source>
</evidence>
<dbReference type="Gene3D" id="2.40.30.10">
    <property type="entry name" value="Translation factors"/>
    <property type="match status" value="1"/>
</dbReference>
<dbReference type="InterPro" id="IPR001433">
    <property type="entry name" value="OxRdtase_FAD/NAD-bd"/>
</dbReference>
<dbReference type="InterPro" id="IPR050415">
    <property type="entry name" value="MRET"/>
</dbReference>
<dbReference type="OrthoDB" id="9806195at2"/>
<keyword evidence="4" id="KW-1185">Reference proteome</keyword>
<evidence type="ECO:0000259" key="2">
    <source>
        <dbReference type="Pfam" id="PF08022"/>
    </source>
</evidence>
<dbReference type="EMBL" id="WFLM01000005">
    <property type="protein sequence ID" value="KAB8037140.1"/>
    <property type="molecule type" value="Genomic_DNA"/>
</dbReference>
<evidence type="ECO:0000313" key="4">
    <source>
        <dbReference type="Proteomes" id="UP000437748"/>
    </source>
</evidence>
<gene>
    <name evidence="3" type="ORF">GCL60_15030</name>
</gene>
<dbReference type="PRINTS" id="PR00371">
    <property type="entry name" value="FPNCR"/>
</dbReference>
<dbReference type="PRINTS" id="PR00410">
    <property type="entry name" value="PHEHYDRXLASE"/>
</dbReference>
<evidence type="ECO:0008006" key="5">
    <source>
        <dbReference type="Google" id="ProtNLM"/>
    </source>
</evidence>
<dbReference type="Pfam" id="PF08022">
    <property type="entry name" value="FAD_binding_8"/>
    <property type="match status" value="1"/>
</dbReference>
<dbReference type="SUPFAM" id="SSF52343">
    <property type="entry name" value="Ferredoxin reductase-like, C-terminal NADP-linked domain"/>
    <property type="match status" value="1"/>
</dbReference>
<dbReference type="InterPro" id="IPR013112">
    <property type="entry name" value="FAD-bd_8"/>
</dbReference>
<protein>
    <recommendedName>
        <fullName evidence="5">FAD-binding FR-type domain-containing protein</fullName>
    </recommendedName>
</protein>
<dbReference type="Proteomes" id="UP000437748">
    <property type="component" value="Unassembled WGS sequence"/>
</dbReference>
<dbReference type="InterPro" id="IPR017938">
    <property type="entry name" value="Riboflavin_synthase-like_b-brl"/>
</dbReference>
<dbReference type="AlphaFoldDB" id="A0A6N6VS53"/>
<dbReference type="InterPro" id="IPR039261">
    <property type="entry name" value="FNR_nucleotide-bd"/>
</dbReference>